<keyword evidence="1" id="KW-1133">Transmembrane helix</keyword>
<organism evidence="2 3">
    <name type="scientific">Flavobacterium piscis</name>
    <dbReference type="NCBI Taxonomy" id="1114874"/>
    <lineage>
        <taxon>Bacteria</taxon>
        <taxon>Pseudomonadati</taxon>
        <taxon>Bacteroidota</taxon>
        <taxon>Flavobacteriia</taxon>
        <taxon>Flavobacteriales</taxon>
        <taxon>Flavobacteriaceae</taxon>
        <taxon>Flavobacterium</taxon>
    </lineage>
</organism>
<proteinExistence type="predicted"/>
<protein>
    <submittedName>
        <fullName evidence="2">Uncharacterized protein</fullName>
    </submittedName>
</protein>
<evidence type="ECO:0000313" key="3">
    <source>
        <dbReference type="Proteomes" id="UP000093343"/>
    </source>
</evidence>
<evidence type="ECO:0000256" key="1">
    <source>
        <dbReference type="SAM" id="Phobius"/>
    </source>
</evidence>
<accession>A0ABX2XDZ0</accession>
<gene>
    <name evidence="2" type="ORF">FLP_20995</name>
</gene>
<keyword evidence="3" id="KW-1185">Reference proteome</keyword>
<name>A0ABX2XDZ0_9FLAO</name>
<evidence type="ECO:0000313" key="2">
    <source>
        <dbReference type="EMBL" id="OCB70137.1"/>
    </source>
</evidence>
<feature type="transmembrane region" description="Helical" evidence="1">
    <location>
        <begin position="217"/>
        <end position="237"/>
    </location>
</feature>
<keyword evidence="1" id="KW-0812">Transmembrane</keyword>
<dbReference type="RefSeq" id="WP_065451463.1">
    <property type="nucleotide sequence ID" value="NZ_LVEN01000044.1"/>
</dbReference>
<dbReference type="Proteomes" id="UP000093343">
    <property type="component" value="Unassembled WGS sequence"/>
</dbReference>
<reference evidence="3" key="1">
    <citation type="submission" date="2016-03" db="EMBL/GenBank/DDBJ databases">
        <title>Draft genome sequence of Paenibacillus glacialis DSM 22343.</title>
        <authorList>
            <person name="Shin S.-K."/>
            <person name="Yi H."/>
        </authorList>
    </citation>
    <scope>NUCLEOTIDE SEQUENCE [LARGE SCALE GENOMIC DNA]</scope>
    <source>
        <strain evidence="3">CCUG 60099</strain>
    </source>
</reference>
<comment type="caution">
    <text evidence="2">The sequence shown here is derived from an EMBL/GenBank/DDBJ whole genome shotgun (WGS) entry which is preliminary data.</text>
</comment>
<dbReference type="EMBL" id="LVEN01000044">
    <property type="protein sequence ID" value="OCB70137.1"/>
    <property type="molecule type" value="Genomic_DNA"/>
</dbReference>
<sequence length="337" mass="39375">MEKITRENIEKNYREAIIKKYRSEKVDGKYSHYLDNPSQALLRDLCWEIFSLSPKENDLVVYRNFFRFDFNSKDENTSITYTNKFKKVGAFFREDKVPAKITTVELAAILVDYEPRPFKKFREKGIPIIEQPIGSPKIPFAFGIKDKREEEIEIEGNEIENENKNYQEDQIANPANQETSPYSEEEVEIEQIVPQRISLFLIIKEKLLNRLKRKIKVTAIGVAIVLCVGFAAIYEFFPSKGCMQWTGTKYEIVDCDLKAPDNNIELLDANQVNMERIKVCDTTAFFVNEKAVVFYARSSDSLECFNQIGYHPERRSLYLKPITHYMIGRYVSNKPYK</sequence>
<keyword evidence="1" id="KW-0472">Membrane</keyword>